<keyword evidence="1" id="KW-0343">GTPase activation</keyword>
<evidence type="ECO:0000256" key="2">
    <source>
        <dbReference type="SAM" id="MobiDB-lite"/>
    </source>
</evidence>
<feature type="region of interest" description="Disordered" evidence="2">
    <location>
        <begin position="705"/>
        <end position="745"/>
    </location>
</feature>
<feature type="compositionally biased region" description="Polar residues" evidence="2">
    <location>
        <begin position="78"/>
        <end position="95"/>
    </location>
</feature>
<dbReference type="GO" id="GO:0005933">
    <property type="term" value="C:cellular bud"/>
    <property type="evidence" value="ECO:0007669"/>
    <property type="project" value="UniProtKB-ARBA"/>
</dbReference>
<feature type="region of interest" description="Disordered" evidence="2">
    <location>
        <begin position="758"/>
        <end position="787"/>
    </location>
</feature>
<feature type="compositionally biased region" description="Basic and acidic residues" evidence="2">
    <location>
        <begin position="100"/>
        <end position="109"/>
    </location>
</feature>
<evidence type="ECO:0000313" key="6">
    <source>
        <dbReference type="Proteomes" id="UP000011777"/>
    </source>
</evidence>
<evidence type="ECO:0000313" key="5">
    <source>
        <dbReference type="EMBL" id="EMG48390.1"/>
    </source>
</evidence>
<feature type="compositionally biased region" description="Polar residues" evidence="2">
    <location>
        <begin position="56"/>
        <end position="69"/>
    </location>
</feature>
<dbReference type="OrthoDB" id="185175at2759"/>
<dbReference type="PANTHER" id="PTHR23176:SF129">
    <property type="entry name" value="RHO GTPASE ACTIVATING PROTEIN AT 16F, ISOFORM E-RELATED"/>
    <property type="match status" value="1"/>
</dbReference>
<dbReference type="GO" id="GO:0035091">
    <property type="term" value="F:phosphatidylinositol binding"/>
    <property type="evidence" value="ECO:0007669"/>
    <property type="project" value="InterPro"/>
</dbReference>
<dbReference type="InterPro" id="IPR011993">
    <property type="entry name" value="PH-like_dom_sf"/>
</dbReference>
<dbReference type="SUPFAM" id="SSF64268">
    <property type="entry name" value="PX domain"/>
    <property type="match status" value="1"/>
</dbReference>
<evidence type="ECO:0000256" key="1">
    <source>
        <dbReference type="ARBA" id="ARBA00022468"/>
    </source>
</evidence>
<dbReference type="OMA" id="QERTITH"/>
<feature type="compositionally biased region" description="Polar residues" evidence="2">
    <location>
        <begin position="717"/>
        <end position="733"/>
    </location>
</feature>
<dbReference type="InterPro" id="IPR036871">
    <property type="entry name" value="PX_dom_sf"/>
</dbReference>
<evidence type="ECO:0000259" key="4">
    <source>
        <dbReference type="PROSITE" id="PS50238"/>
    </source>
</evidence>
<proteinExistence type="predicted"/>
<gene>
    <name evidence="5" type="ORF">G210_1043</name>
</gene>
<dbReference type="GO" id="GO:0005938">
    <property type="term" value="C:cell cortex"/>
    <property type="evidence" value="ECO:0007669"/>
    <property type="project" value="UniProtKB-ARBA"/>
</dbReference>
<dbReference type="Pfam" id="PF00787">
    <property type="entry name" value="PX"/>
    <property type="match status" value="1"/>
</dbReference>
<dbReference type="InterPro" id="IPR050729">
    <property type="entry name" value="Rho-GAP"/>
</dbReference>
<protein>
    <submittedName>
        <fullName evidence="5">Uncharacterized protein</fullName>
    </submittedName>
</protein>
<name>M3JZE0_CANMX</name>
<dbReference type="Gene3D" id="3.30.1520.10">
    <property type="entry name" value="Phox-like domain"/>
    <property type="match status" value="1"/>
</dbReference>
<keyword evidence="6" id="KW-1185">Reference proteome</keyword>
<dbReference type="GO" id="GO:0005096">
    <property type="term" value="F:GTPase activator activity"/>
    <property type="evidence" value="ECO:0007669"/>
    <property type="project" value="UniProtKB-KW"/>
</dbReference>
<dbReference type="SUPFAM" id="SSF50729">
    <property type="entry name" value="PH domain-like"/>
    <property type="match status" value="1"/>
</dbReference>
<dbReference type="HOGENOM" id="CLU_006138_1_0_1"/>
<feature type="region of interest" description="Disordered" evidence="2">
    <location>
        <begin position="56"/>
        <end position="295"/>
    </location>
</feature>
<dbReference type="Gene3D" id="1.10.555.10">
    <property type="entry name" value="Rho GTPase activation protein"/>
    <property type="match status" value="1"/>
</dbReference>
<feature type="domain" description="Rho-GAP" evidence="4">
    <location>
        <begin position="808"/>
        <end position="980"/>
    </location>
</feature>
<dbReference type="CDD" id="cd13277">
    <property type="entry name" value="PH_Bem3"/>
    <property type="match status" value="1"/>
</dbReference>
<dbReference type="SUPFAM" id="SSF48350">
    <property type="entry name" value="GTPase activation domain, GAP"/>
    <property type="match status" value="1"/>
</dbReference>
<feature type="compositionally biased region" description="Polar residues" evidence="2">
    <location>
        <begin position="203"/>
        <end position="223"/>
    </location>
</feature>
<dbReference type="eggNOG" id="KOG4269">
    <property type="taxonomic scope" value="Eukaryota"/>
</dbReference>
<dbReference type="CDD" id="cd06093">
    <property type="entry name" value="PX_domain"/>
    <property type="match status" value="1"/>
</dbReference>
<sequence length="980" mass="110292">MASLKADEYTPSHPNFDRSNLSDNQYIEQLIFENRELKSIIDKQNKIIENLSKQISPITPVTERSSSLTDFPVPRSPFRSSYSPTKSYTHSHSQPSLPPPKEEENNDNKEEQEEDNEENSLEDIPMRSSRRRRNSTEPKRTPPFLSLDKAVIPNESSLLARKHAYQAGDQDKEDNEDDDEEEEEEENDSGSVAESDDEDPNLSKITTIDNTFVSKIDSTLESVDSNKMEESQFSTRSPTESTTTTVASSARMYTQSKGLTRSASSIGSTYKSSRIKPPTAVGNIPPLQKKQSVDDLAPPNSLKAVVASINSPVESRSPQSQYETPPSQSNQIFTSNDQLAPPYEINTANGSASATTLETITSNTRPTLTLPTNSNYSAHTTPSSIYQSTDTVTTPKRPSLQSPTRSSLNVHTPRTPSSSFNVLHTPKADMDESSLFIKPDDFQTIFICVVSTITVNSLNQTTKKSDDPNITITINDRDTEKEMWKIRKSYSQLISFDQEIRPIVEYFGLSPIPEKQLFFSSTPAKIETRRSAMQNYFNSIFQMPHIPRMVVYNICKFLSLDFVNPLDDFKSGARKEGFLVRRYKGLGTTWKVRWCQVDGPYMEIFENPGGAMLEQIRLTGAQIGRQSTDSVAEDKGYRHAFLVMECPNTSKKIHSSTPKHFFCAETDFERDDWVTALIEFTDPSCESNPTSPVRDNSQIMATVAATPNSKHDEEVRSISNGYTPSSTSDSLGSATMDDSKRHRKRSYFSFRNRTSSVVNDTAESISSPAPPLPESSPPPPPQSTNDLQHVLSQMNLGEEVIPNSIFGKDLHEAYELSNTPYHGKPVPSICFRCLDFLEKTHAIYEEGLFRISGRKAIINELQHEFDTKLDIDLFECGLSVDIPTIAGLLKLYLRMLPSPIIRLDQEDFSSIELVKHKLHEDEVCYNMICSIFLFLHQVIVQSRINKMNLRNICIVFEPTLNVSSEVISFLLDNFNEIFVH</sequence>
<dbReference type="AlphaFoldDB" id="M3JZE0"/>
<feature type="domain" description="PH" evidence="3">
    <location>
        <begin position="572"/>
        <end position="682"/>
    </location>
</feature>
<dbReference type="PROSITE" id="PS50238">
    <property type="entry name" value="RHOGAP"/>
    <property type="match status" value="1"/>
</dbReference>
<feature type="compositionally biased region" description="Low complexity" evidence="2">
    <location>
        <begin position="234"/>
        <end position="249"/>
    </location>
</feature>
<comment type="caution">
    <text evidence="5">The sequence shown here is derived from an EMBL/GenBank/DDBJ whole genome shotgun (WGS) entry which is preliminary data.</text>
</comment>
<dbReference type="SMART" id="SM00233">
    <property type="entry name" value="PH"/>
    <property type="match status" value="1"/>
</dbReference>
<dbReference type="Pfam" id="PF00169">
    <property type="entry name" value="PH"/>
    <property type="match status" value="1"/>
</dbReference>
<dbReference type="InterPro" id="IPR001683">
    <property type="entry name" value="PX_dom"/>
</dbReference>
<feature type="compositionally biased region" description="Basic and acidic residues" evidence="2">
    <location>
        <begin position="1"/>
        <end position="10"/>
    </location>
</feature>
<organism evidence="5 6">
    <name type="scientific">Candida maltosa (strain Xu316)</name>
    <name type="common">Yeast</name>
    <dbReference type="NCBI Taxonomy" id="1245528"/>
    <lineage>
        <taxon>Eukaryota</taxon>
        <taxon>Fungi</taxon>
        <taxon>Dikarya</taxon>
        <taxon>Ascomycota</taxon>
        <taxon>Saccharomycotina</taxon>
        <taxon>Pichiomycetes</taxon>
        <taxon>Debaryomycetaceae</taxon>
        <taxon>Candida/Lodderomyces clade</taxon>
        <taxon>Candida</taxon>
    </lineage>
</organism>
<feature type="region of interest" description="Disordered" evidence="2">
    <location>
        <begin position="311"/>
        <end position="334"/>
    </location>
</feature>
<accession>M3JZE0</accession>
<evidence type="ECO:0000259" key="3">
    <source>
        <dbReference type="PROSITE" id="PS50003"/>
    </source>
</evidence>
<dbReference type="Proteomes" id="UP000011777">
    <property type="component" value="Unassembled WGS sequence"/>
</dbReference>
<feature type="compositionally biased region" description="Acidic residues" evidence="2">
    <location>
        <begin position="171"/>
        <end position="200"/>
    </location>
</feature>
<feature type="region of interest" description="Disordered" evidence="2">
    <location>
        <begin position="362"/>
        <end position="423"/>
    </location>
</feature>
<dbReference type="InterPro" id="IPR001849">
    <property type="entry name" value="PH_domain"/>
</dbReference>
<feature type="compositionally biased region" description="Polar residues" evidence="2">
    <location>
        <begin position="362"/>
        <end position="422"/>
    </location>
</feature>
<dbReference type="SMART" id="SM00324">
    <property type="entry name" value="RhoGAP"/>
    <property type="match status" value="1"/>
</dbReference>
<dbReference type="InterPro" id="IPR008936">
    <property type="entry name" value="Rho_GTPase_activation_prot"/>
</dbReference>
<dbReference type="SMART" id="SM00312">
    <property type="entry name" value="PX"/>
    <property type="match status" value="1"/>
</dbReference>
<feature type="region of interest" description="Disordered" evidence="2">
    <location>
        <begin position="1"/>
        <end position="23"/>
    </location>
</feature>
<feature type="compositionally biased region" description="Pro residues" evidence="2">
    <location>
        <begin position="768"/>
        <end position="782"/>
    </location>
</feature>
<dbReference type="PROSITE" id="PS50003">
    <property type="entry name" value="PH_DOMAIN"/>
    <property type="match status" value="1"/>
</dbReference>
<dbReference type="GO" id="GO:0007165">
    <property type="term" value="P:signal transduction"/>
    <property type="evidence" value="ECO:0007669"/>
    <property type="project" value="InterPro"/>
</dbReference>
<dbReference type="InterPro" id="IPR000198">
    <property type="entry name" value="RhoGAP_dom"/>
</dbReference>
<feature type="compositionally biased region" description="Polar residues" evidence="2">
    <location>
        <begin position="251"/>
        <end position="272"/>
    </location>
</feature>
<feature type="compositionally biased region" description="Acidic residues" evidence="2">
    <location>
        <begin position="110"/>
        <end position="121"/>
    </location>
</feature>
<reference evidence="5 6" key="1">
    <citation type="submission" date="2013-02" db="EMBL/GenBank/DDBJ databases">
        <title>Genome sequence of Candida maltosa Xu316, a potential industrial strain for xylitol and ethanol production.</title>
        <authorList>
            <person name="Yu J."/>
            <person name="Wang Q."/>
            <person name="Geng X."/>
            <person name="Bao W."/>
            <person name="He P."/>
            <person name="Cai J."/>
        </authorList>
    </citation>
    <scope>NUCLEOTIDE SEQUENCE [LARGE SCALE GENOMIC DNA]</scope>
    <source>
        <strain evidence="6">Xu316</strain>
    </source>
</reference>
<dbReference type="EMBL" id="AOGT01001131">
    <property type="protein sequence ID" value="EMG48390.1"/>
    <property type="molecule type" value="Genomic_DNA"/>
</dbReference>
<dbReference type="STRING" id="1245528.M3JZE0"/>
<dbReference type="Gene3D" id="2.30.29.30">
    <property type="entry name" value="Pleckstrin-homology domain (PH domain)/Phosphotyrosine-binding domain (PTB)"/>
    <property type="match status" value="1"/>
</dbReference>
<dbReference type="Pfam" id="PF00620">
    <property type="entry name" value="RhoGAP"/>
    <property type="match status" value="1"/>
</dbReference>
<dbReference type="PANTHER" id="PTHR23176">
    <property type="entry name" value="RHO/RAC/CDC GTPASE-ACTIVATING PROTEIN"/>
    <property type="match status" value="1"/>
</dbReference>